<keyword evidence="6 7" id="KW-0472">Membrane</keyword>
<evidence type="ECO:0000256" key="1">
    <source>
        <dbReference type="ARBA" id="ARBA00004141"/>
    </source>
</evidence>
<evidence type="ECO:0000256" key="7">
    <source>
        <dbReference type="RuleBase" id="RU363107"/>
    </source>
</evidence>
<evidence type="ECO:0000256" key="4">
    <source>
        <dbReference type="ARBA" id="ARBA00022692"/>
    </source>
</evidence>
<feature type="compositionally biased region" description="Low complexity" evidence="8">
    <location>
        <begin position="28"/>
        <end position="40"/>
    </location>
</feature>
<evidence type="ECO:0000256" key="8">
    <source>
        <dbReference type="SAM" id="MobiDB-lite"/>
    </source>
</evidence>
<dbReference type="EMBL" id="NJHN03000008">
    <property type="protein sequence ID" value="KAH9426839.1"/>
    <property type="molecule type" value="Genomic_DNA"/>
</dbReference>
<dbReference type="Proteomes" id="UP000887458">
    <property type="component" value="Unassembled WGS sequence"/>
</dbReference>
<reference evidence="9 10" key="1">
    <citation type="journal article" date="2018" name="J. Allergy Clin. Immunol.">
        <title>High-quality assembly of Dermatophagoides pteronyssinus genome and transcriptome reveals a wide range of novel allergens.</title>
        <authorList>
            <person name="Liu X.Y."/>
            <person name="Yang K.Y."/>
            <person name="Wang M.Q."/>
            <person name="Kwok J.S."/>
            <person name="Zeng X."/>
            <person name="Yang Z."/>
            <person name="Xiao X.J."/>
            <person name="Lau C.P."/>
            <person name="Li Y."/>
            <person name="Huang Z.M."/>
            <person name="Ba J.G."/>
            <person name="Yim A.K."/>
            <person name="Ouyang C.Y."/>
            <person name="Ngai S.M."/>
            <person name="Chan T.F."/>
            <person name="Leung E.L."/>
            <person name="Liu L."/>
            <person name="Liu Z.G."/>
            <person name="Tsui S.K."/>
        </authorList>
    </citation>
    <scope>NUCLEOTIDE SEQUENCE [LARGE SCALE GENOMIC DNA]</scope>
    <source>
        <strain evidence="9">Derp</strain>
    </source>
</reference>
<reference evidence="9 10" key="2">
    <citation type="journal article" date="2022" name="Mol. Biol. Evol.">
        <title>Comparative Genomics Reveals Insights into the Divergent Evolution of Astigmatic Mites and Household Pest Adaptations.</title>
        <authorList>
            <person name="Xiong Q."/>
            <person name="Wan A.T."/>
            <person name="Liu X."/>
            <person name="Fung C.S."/>
            <person name="Xiao X."/>
            <person name="Malainual N."/>
            <person name="Hou J."/>
            <person name="Wang L."/>
            <person name="Wang M."/>
            <person name="Yang K.Y."/>
            <person name="Cui Y."/>
            <person name="Leung E.L."/>
            <person name="Nong W."/>
            <person name="Shin S.K."/>
            <person name="Au S.W."/>
            <person name="Jeong K.Y."/>
            <person name="Chew F.T."/>
            <person name="Hui J.H."/>
            <person name="Leung T.F."/>
            <person name="Tungtrongchitr A."/>
            <person name="Zhong N."/>
            <person name="Liu Z."/>
            <person name="Tsui S.K."/>
        </authorList>
    </citation>
    <scope>NUCLEOTIDE SEQUENCE [LARGE SCALE GENOMIC DNA]</scope>
    <source>
        <strain evidence="9">Derp</strain>
    </source>
</reference>
<keyword evidence="10" id="KW-1185">Reference proteome</keyword>
<feature type="compositionally biased region" description="Polar residues" evidence="8">
    <location>
        <begin position="1"/>
        <end position="10"/>
    </location>
</feature>
<feature type="region of interest" description="Disordered" evidence="8">
    <location>
        <begin position="1"/>
        <end position="40"/>
    </location>
</feature>
<comment type="subcellular location">
    <subcellularLocation>
        <location evidence="2">Cytoplasmic vesicle</location>
        <location evidence="2">Secretory vesicle</location>
        <location evidence="2">Synaptic vesicle</location>
    </subcellularLocation>
    <subcellularLocation>
        <location evidence="1 7">Membrane</location>
        <topology evidence="1 7">Multi-pass membrane protein</topology>
    </subcellularLocation>
</comment>
<keyword evidence="4 7" id="KW-0812">Transmembrane</keyword>
<feature type="transmembrane region" description="Helical" evidence="7">
    <location>
        <begin position="179"/>
        <end position="203"/>
    </location>
</feature>
<dbReference type="Pfam" id="PF03208">
    <property type="entry name" value="PRA1"/>
    <property type="match status" value="1"/>
</dbReference>
<protein>
    <recommendedName>
        <fullName evidence="7">PRA1 family protein</fullName>
    </recommendedName>
</protein>
<evidence type="ECO:0000313" key="9">
    <source>
        <dbReference type="EMBL" id="KAH9426839.1"/>
    </source>
</evidence>
<evidence type="ECO:0000256" key="6">
    <source>
        <dbReference type="ARBA" id="ARBA00023136"/>
    </source>
</evidence>
<dbReference type="PANTHER" id="PTHR19317:SF0">
    <property type="entry name" value="PRENYLATED RAB ACCEPTOR PROTEIN 1"/>
    <property type="match status" value="1"/>
</dbReference>
<evidence type="ECO:0000256" key="2">
    <source>
        <dbReference type="ARBA" id="ARBA00004234"/>
    </source>
</evidence>
<dbReference type="InterPro" id="IPR004895">
    <property type="entry name" value="Prenylated_rab_accept_PRA1"/>
</dbReference>
<accession>A0ABQ8JW98</accession>
<evidence type="ECO:0000256" key="3">
    <source>
        <dbReference type="ARBA" id="ARBA00006483"/>
    </source>
</evidence>
<evidence type="ECO:0000256" key="5">
    <source>
        <dbReference type="ARBA" id="ARBA00022989"/>
    </source>
</evidence>
<dbReference type="PANTHER" id="PTHR19317">
    <property type="entry name" value="PRENYLATED RAB ACCEPTOR 1-RELATED"/>
    <property type="match status" value="1"/>
</dbReference>
<gene>
    <name evidence="9" type="primary">RABAC1_1</name>
    <name evidence="9" type="ORF">DERP_002939</name>
</gene>
<proteinExistence type="inferred from homology"/>
<name>A0ABQ8JW98_DERPT</name>
<sequence>MSGTNVNEPQFVSVGSPLGPVVNDGDPSSSSSKTAASSTATGFMNNSNSLGMEPLGELDGAINNLAMSAKYNLTQMSFKQLLSDRWSKLQSWGSFIDTSRMMLPISIQQWSKRLVSNFKHFQSNYLFVFIILCIYCILTSPLLLLVISAIAAAGYILTLKNAERPLKLFGKKLNLGQQYLALCICSLPLLYLVGAGAVVFWVIGASLFVITLHASVYSIENGLQNSQQSSSSLVEPFAFEIQSV</sequence>
<comment type="caution">
    <text evidence="9">The sequence shown here is derived from an EMBL/GenBank/DDBJ whole genome shotgun (WGS) entry which is preliminary data.</text>
</comment>
<organism evidence="9 10">
    <name type="scientific">Dermatophagoides pteronyssinus</name>
    <name type="common">European house dust mite</name>
    <dbReference type="NCBI Taxonomy" id="6956"/>
    <lineage>
        <taxon>Eukaryota</taxon>
        <taxon>Metazoa</taxon>
        <taxon>Ecdysozoa</taxon>
        <taxon>Arthropoda</taxon>
        <taxon>Chelicerata</taxon>
        <taxon>Arachnida</taxon>
        <taxon>Acari</taxon>
        <taxon>Acariformes</taxon>
        <taxon>Sarcoptiformes</taxon>
        <taxon>Astigmata</taxon>
        <taxon>Psoroptidia</taxon>
        <taxon>Analgoidea</taxon>
        <taxon>Pyroglyphidae</taxon>
        <taxon>Dermatophagoidinae</taxon>
        <taxon>Dermatophagoides</taxon>
    </lineage>
</organism>
<comment type="similarity">
    <text evidence="3 7">Belongs to the PRA1 family.</text>
</comment>
<feature type="transmembrane region" description="Helical" evidence="7">
    <location>
        <begin position="125"/>
        <end position="158"/>
    </location>
</feature>
<evidence type="ECO:0000313" key="10">
    <source>
        <dbReference type="Proteomes" id="UP000887458"/>
    </source>
</evidence>
<keyword evidence="5 7" id="KW-1133">Transmembrane helix</keyword>